<gene>
    <name evidence="6" type="primary">Cpn2</name>
    <name evidence="6" type="ORF">T10_583</name>
</gene>
<dbReference type="InterPro" id="IPR001611">
    <property type="entry name" value="Leu-rich_rpt"/>
</dbReference>
<evidence type="ECO:0000313" key="7">
    <source>
        <dbReference type="Proteomes" id="UP000054843"/>
    </source>
</evidence>
<organism evidence="6 7">
    <name type="scientific">Trichinella papuae</name>
    <dbReference type="NCBI Taxonomy" id="268474"/>
    <lineage>
        <taxon>Eukaryota</taxon>
        <taxon>Metazoa</taxon>
        <taxon>Ecdysozoa</taxon>
        <taxon>Nematoda</taxon>
        <taxon>Enoplea</taxon>
        <taxon>Dorylaimia</taxon>
        <taxon>Trichinellida</taxon>
        <taxon>Trichinellidae</taxon>
        <taxon>Trichinella</taxon>
    </lineage>
</organism>
<comment type="caution">
    <text evidence="6">The sequence shown here is derived from an EMBL/GenBank/DDBJ whole genome shotgun (WGS) entry which is preliminary data.</text>
</comment>
<dbReference type="PROSITE" id="PS51450">
    <property type="entry name" value="LRR"/>
    <property type="match status" value="1"/>
</dbReference>
<keyword evidence="2" id="KW-0732">Signal</keyword>
<dbReference type="AlphaFoldDB" id="A0A0V1MR56"/>
<accession>A0A0V1MR56</accession>
<dbReference type="GO" id="GO:0004180">
    <property type="term" value="F:carboxypeptidase activity"/>
    <property type="evidence" value="ECO:0007669"/>
    <property type="project" value="UniProtKB-KW"/>
</dbReference>
<name>A0A0V1MR56_9BILA</name>
<keyword evidence="7" id="KW-1185">Reference proteome</keyword>
<evidence type="ECO:0000313" key="6">
    <source>
        <dbReference type="EMBL" id="KRZ74016.1"/>
    </source>
</evidence>
<evidence type="ECO:0000256" key="3">
    <source>
        <dbReference type="ARBA" id="ARBA00022737"/>
    </source>
</evidence>
<keyword evidence="6" id="KW-0378">Hydrolase</keyword>
<reference evidence="6 7" key="1">
    <citation type="submission" date="2015-01" db="EMBL/GenBank/DDBJ databases">
        <title>Evolution of Trichinella species and genotypes.</title>
        <authorList>
            <person name="Korhonen P.K."/>
            <person name="Edoardo P."/>
            <person name="Giuseppe L.R."/>
            <person name="Gasser R.B."/>
        </authorList>
    </citation>
    <scope>NUCLEOTIDE SEQUENCE [LARGE SCALE GENOMIC DNA]</scope>
    <source>
        <strain evidence="6">ISS1980</strain>
    </source>
</reference>
<keyword evidence="4" id="KW-0472">Membrane</keyword>
<keyword evidence="1" id="KW-0433">Leucine-rich repeat</keyword>
<dbReference type="Proteomes" id="UP000054843">
    <property type="component" value="Unassembled WGS sequence"/>
</dbReference>
<dbReference type="InterPro" id="IPR050541">
    <property type="entry name" value="LRR_TM_domain-containing"/>
</dbReference>
<dbReference type="PANTHER" id="PTHR24369:SF211">
    <property type="entry name" value="LEUCINE-RICH REPEAT-CONTAINING PROTEIN 15-LIKE"/>
    <property type="match status" value="1"/>
</dbReference>
<dbReference type="GO" id="GO:0005886">
    <property type="term" value="C:plasma membrane"/>
    <property type="evidence" value="ECO:0007669"/>
    <property type="project" value="TreeGrafter"/>
</dbReference>
<keyword evidence="6" id="KW-0121">Carboxypeptidase</keyword>
<keyword evidence="3" id="KW-0677">Repeat</keyword>
<sequence length="730" mass="81540">MTVNIEAALGKYGSVGNGAAVPPRPVRNLLFNCDHLPCTADGQLLQKIKAMVEKVNEAKGYKKIKMTISSFQSRNQVSMEKRSFSKSNDPISVAAKIDKETSAFGQCSVSIQKRAQLRSVQNISQSMMMLLVQLLVISILKCTISTGIVCPDQCTCNQSSSIENYANHFHSKQSVAVHCLLGGLKDESFAKLVQRLPSGTTTLWVVGSEINPNNFSMSEEFIRLNQLQHLHLIRCGLYSLGKRVLVKMKNLNTLHLEENLISHIGPDTFDDTEQLQKLVLRNNNLPLDALPTGSFAYLKSLQILDLSYNKKRGPFAANIFSGLINLRQLALDGDPLMQQDWRAFDDLPNIEKLLLHNCEISSSPPEYALRKNIRLKHLDLSANALTSTDLGYLIGRLPAIEELNISKNRRLLAELTAGAFAHVRLKSLNLAGNGLGQLTNASSYQQQHHSALMTLLNGSRLEQINLCNNGFRQFQSSILVSSQKTISKLSLCGNQLRGVDDQMTKDMYKLNLLDLSDNRIETLPIHLPSQFSNLLLLNLSGNAISTLHPEHMYSLKKLKVLDISRCKLTQLPGYLLDLTNSFDQIYLHDNPWNCRCEVGPLKKFLQKNKHKHSLRQVQCITPKDMQGLSVISIDEQNSNCILGHAQQSTRLKSKSSLFVIIIGMTLIVLLVNITIVILCIYNRPNGTYRTHEENDNERCRILDLPVSQTVVVKSLSPKSKQLLSDNSVTL</sequence>
<dbReference type="SUPFAM" id="SSF52058">
    <property type="entry name" value="L domain-like"/>
    <property type="match status" value="1"/>
</dbReference>
<dbReference type="OrthoDB" id="9229163at2759"/>
<evidence type="ECO:0000256" key="1">
    <source>
        <dbReference type="ARBA" id="ARBA00022614"/>
    </source>
</evidence>
<dbReference type="EMBL" id="JYDO01000056">
    <property type="protein sequence ID" value="KRZ74016.1"/>
    <property type="molecule type" value="Genomic_DNA"/>
</dbReference>
<dbReference type="InterPro" id="IPR032675">
    <property type="entry name" value="LRR_dom_sf"/>
</dbReference>
<dbReference type="PANTHER" id="PTHR24369">
    <property type="entry name" value="ANTIGEN BSP, PUTATIVE-RELATED"/>
    <property type="match status" value="1"/>
</dbReference>
<dbReference type="Pfam" id="PF13855">
    <property type="entry name" value="LRR_8"/>
    <property type="match status" value="3"/>
</dbReference>
<feature type="transmembrane region" description="Helical" evidence="4">
    <location>
        <begin position="657"/>
        <end position="681"/>
    </location>
</feature>
<protein>
    <submittedName>
        <fullName evidence="6">Carboxypeptidase N subunit 2</fullName>
    </submittedName>
</protein>
<keyword evidence="6" id="KW-0645">Protease</keyword>
<evidence type="ECO:0000259" key="5">
    <source>
        <dbReference type="SMART" id="SM00082"/>
    </source>
</evidence>
<dbReference type="STRING" id="268474.A0A0V1MR56"/>
<feature type="domain" description="LRRCT" evidence="5">
    <location>
        <begin position="590"/>
        <end position="641"/>
    </location>
</feature>
<dbReference type="SMART" id="SM00369">
    <property type="entry name" value="LRR_TYP"/>
    <property type="match status" value="8"/>
</dbReference>
<dbReference type="InterPro" id="IPR000483">
    <property type="entry name" value="Cys-rich_flank_reg_C"/>
</dbReference>
<evidence type="ECO:0000256" key="2">
    <source>
        <dbReference type="ARBA" id="ARBA00022729"/>
    </source>
</evidence>
<dbReference type="SMART" id="SM00082">
    <property type="entry name" value="LRRCT"/>
    <property type="match status" value="1"/>
</dbReference>
<proteinExistence type="predicted"/>
<dbReference type="InterPro" id="IPR003591">
    <property type="entry name" value="Leu-rich_rpt_typical-subtyp"/>
</dbReference>
<keyword evidence="4" id="KW-0812">Transmembrane</keyword>
<dbReference type="Gene3D" id="3.80.10.10">
    <property type="entry name" value="Ribonuclease Inhibitor"/>
    <property type="match status" value="2"/>
</dbReference>
<evidence type="ECO:0000256" key="4">
    <source>
        <dbReference type="SAM" id="Phobius"/>
    </source>
</evidence>
<keyword evidence="4" id="KW-1133">Transmembrane helix</keyword>